<dbReference type="InterPro" id="IPR009057">
    <property type="entry name" value="Homeodomain-like_sf"/>
</dbReference>
<protein>
    <submittedName>
        <fullName evidence="7">Putative HTH-type transcriptional regulator</fullName>
    </submittedName>
</protein>
<keyword evidence="8" id="KW-1185">Reference proteome</keyword>
<keyword evidence="3" id="KW-0804">Transcription</keyword>
<evidence type="ECO:0000256" key="3">
    <source>
        <dbReference type="ARBA" id="ARBA00023163"/>
    </source>
</evidence>
<dbReference type="PANTHER" id="PTHR30055">
    <property type="entry name" value="HTH-TYPE TRANSCRIPTIONAL REGULATOR RUTR"/>
    <property type="match status" value="1"/>
</dbReference>
<keyword evidence="2 4" id="KW-0238">DNA-binding</keyword>
<feature type="DNA-binding region" description="H-T-H motif" evidence="4">
    <location>
        <begin position="50"/>
        <end position="69"/>
    </location>
</feature>
<evidence type="ECO:0000256" key="4">
    <source>
        <dbReference type="PROSITE-ProRule" id="PRU00335"/>
    </source>
</evidence>
<dbReference type="EMBL" id="CACSIP010000027">
    <property type="protein sequence ID" value="CAA0126845.1"/>
    <property type="molecule type" value="Genomic_DNA"/>
</dbReference>
<evidence type="ECO:0000259" key="6">
    <source>
        <dbReference type="PROSITE" id="PS50977"/>
    </source>
</evidence>
<accession>A0A5S9R116</accession>
<organism evidence="7 8">
    <name type="scientific">Mycolicibacterium vanbaalenii</name>
    <name type="common">Mycobacterium vanbaalenii</name>
    <dbReference type="NCBI Taxonomy" id="110539"/>
    <lineage>
        <taxon>Bacteria</taxon>
        <taxon>Bacillati</taxon>
        <taxon>Actinomycetota</taxon>
        <taxon>Actinomycetes</taxon>
        <taxon>Mycobacteriales</taxon>
        <taxon>Mycobacteriaceae</taxon>
        <taxon>Mycolicibacterium</taxon>
    </lineage>
</organism>
<dbReference type="PRINTS" id="PR00455">
    <property type="entry name" value="HTHTETR"/>
</dbReference>
<evidence type="ECO:0000256" key="1">
    <source>
        <dbReference type="ARBA" id="ARBA00023015"/>
    </source>
</evidence>
<evidence type="ECO:0000313" key="8">
    <source>
        <dbReference type="Proteomes" id="UP000430146"/>
    </source>
</evidence>
<dbReference type="SUPFAM" id="SSF48498">
    <property type="entry name" value="Tetracyclin repressor-like, C-terminal domain"/>
    <property type="match status" value="1"/>
</dbReference>
<keyword evidence="1" id="KW-0805">Transcription regulation</keyword>
<dbReference type="AlphaFoldDB" id="A0A5S9R116"/>
<dbReference type="Gene3D" id="1.10.357.10">
    <property type="entry name" value="Tetracycline Repressor, domain 2"/>
    <property type="match status" value="1"/>
</dbReference>
<gene>
    <name evidence="7" type="ORF">AELLOGFF_04989</name>
</gene>
<dbReference type="OrthoDB" id="3472818at2"/>
<dbReference type="GO" id="GO:0000976">
    <property type="term" value="F:transcription cis-regulatory region binding"/>
    <property type="evidence" value="ECO:0007669"/>
    <property type="project" value="TreeGrafter"/>
</dbReference>
<dbReference type="InterPro" id="IPR036271">
    <property type="entry name" value="Tet_transcr_reg_TetR-rel_C_sf"/>
</dbReference>
<dbReference type="SUPFAM" id="SSF46689">
    <property type="entry name" value="Homeodomain-like"/>
    <property type="match status" value="1"/>
</dbReference>
<dbReference type="InterPro" id="IPR001647">
    <property type="entry name" value="HTH_TetR"/>
</dbReference>
<reference evidence="7 8" key="1">
    <citation type="submission" date="2019-11" db="EMBL/GenBank/DDBJ databases">
        <authorList>
            <person name="Holert J."/>
        </authorList>
    </citation>
    <scope>NUCLEOTIDE SEQUENCE [LARGE SCALE GENOMIC DNA]</scope>
    <source>
        <strain evidence="7">BC8_1</strain>
    </source>
</reference>
<feature type="region of interest" description="Disordered" evidence="5">
    <location>
        <begin position="1"/>
        <end position="26"/>
    </location>
</feature>
<evidence type="ECO:0000313" key="7">
    <source>
        <dbReference type="EMBL" id="CAA0126845.1"/>
    </source>
</evidence>
<dbReference type="GO" id="GO:0003700">
    <property type="term" value="F:DNA-binding transcription factor activity"/>
    <property type="evidence" value="ECO:0007669"/>
    <property type="project" value="TreeGrafter"/>
</dbReference>
<evidence type="ECO:0000256" key="2">
    <source>
        <dbReference type="ARBA" id="ARBA00023125"/>
    </source>
</evidence>
<evidence type="ECO:0000256" key="5">
    <source>
        <dbReference type="SAM" id="MobiDB-lite"/>
    </source>
</evidence>
<feature type="domain" description="HTH tetR-type" evidence="6">
    <location>
        <begin position="27"/>
        <end position="87"/>
    </location>
</feature>
<dbReference type="Proteomes" id="UP000430146">
    <property type="component" value="Unassembled WGS sequence"/>
</dbReference>
<dbReference type="PANTHER" id="PTHR30055:SF234">
    <property type="entry name" value="HTH-TYPE TRANSCRIPTIONAL REGULATOR BETI"/>
    <property type="match status" value="1"/>
</dbReference>
<dbReference type="InterPro" id="IPR050109">
    <property type="entry name" value="HTH-type_TetR-like_transc_reg"/>
</dbReference>
<dbReference type="Pfam" id="PF00440">
    <property type="entry name" value="TetR_N"/>
    <property type="match status" value="1"/>
</dbReference>
<sequence length="220" mass="24899">MTQRKARITDNPCRPTPWGEHPPRDDDEARARLLDAAERCYERRGIARTTVDDVAKEAMVHRTTVYRYFGTRDDVLAFVMLRETTAVIDIAETALTQSGPFGERLLNALDATLDMVEQSRWLRVLFSPESLQMTVSAAASSVFRDQIRDVLRPHALTAKENGELREELDPDAAADWLVRIAQMLLMEHVSGANDAAADRRTVFRDFVIPGLLNPRLNPRL</sequence>
<dbReference type="PROSITE" id="PS50977">
    <property type="entry name" value="HTH_TETR_2"/>
    <property type="match status" value="1"/>
</dbReference>
<name>A0A5S9R116_MYCVN</name>
<dbReference type="RefSeq" id="WP_159232708.1">
    <property type="nucleotide sequence ID" value="NZ_CACSIP010000027.1"/>
</dbReference>
<proteinExistence type="predicted"/>